<feature type="compositionally biased region" description="Basic and acidic residues" evidence="1">
    <location>
        <begin position="491"/>
        <end position="527"/>
    </location>
</feature>
<reference evidence="3 4" key="1">
    <citation type="journal article" date="2024" name="Infect. Genet. Evol.">
        <title>Characteristics and comparative genome analysis of Yersinia enterocolitica and related species associated with human infections in Switzerland 2019-2023.</title>
        <authorList>
            <person name="Stevens M.J.A."/>
            <person name="Horlbog J.A."/>
            <person name="Diethelm A."/>
            <person name="Stephan R."/>
            <person name="Nuesch-Inderbinen M."/>
        </authorList>
    </citation>
    <scope>NUCLEOTIDE SEQUENCE [LARGE SCALE GENOMIC DNA]</scope>
    <source>
        <strain evidence="3 4">N20-0302</strain>
    </source>
</reference>
<evidence type="ECO:0000313" key="3">
    <source>
        <dbReference type="EMBL" id="MFM1346939.1"/>
    </source>
</evidence>
<dbReference type="InterPro" id="IPR011050">
    <property type="entry name" value="Pectin_lyase_fold/virulence"/>
</dbReference>
<evidence type="ECO:0000259" key="2">
    <source>
        <dbReference type="PROSITE" id="PS51208"/>
    </source>
</evidence>
<dbReference type="InterPro" id="IPR012332">
    <property type="entry name" value="Autotransporter_pectin_lyase_C"/>
</dbReference>
<evidence type="ECO:0000256" key="1">
    <source>
        <dbReference type="SAM" id="MobiDB-lite"/>
    </source>
</evidence>
<feature type="region of interest" description="Disordered" evidence="1">
    <location>
        <begin position="489"/>
        <end position="570"/>
    </location>
</feature>
<dbReference type="InterPro" id="IPR043990">
    <property type="entry name" value="AC_1"/>
</dbReference>
<dbReference type="InterPro" id="IPR006315">
    <property type="entry name" value="OM_autotransptr_brl_dom"/>
</dbReference>
<accession>A0ABW9EYK2</accession>
<dbReference type="InterPro" id="IPR050909">
    <property type="entry name" value="Bact_Autotransporter_VF"/>
</dbReference>
<sequence>MENINNLREYTSRKPIFHKKKFISRIKPIAKFISSALFIVGSSSTISYANNTPPALTGVVNAREITLASTDIAKDAVIDENSILILKEHSSAQNLIVRGQTQLTDNSKAINGKVYDGNMSVDDSAVVESTEIGFVPYDNKIQAINTIFGFLMNNTHAIRGTMHISKHGKSSKTTVGMNGLLSIDGGTAEDTNILDGGELIIDYNSEGNPITLKATEISGVFTLKSDSDITLQGKTEFLPTAKLITQGGGDITNEGELIFKNGGVVSAFISGEGSLIKGGSNTLTLQGSEESKRVGYEYSGNTYIDGGTLELSNVALLRSPIIYGEKDTLLFLDKNSKIKTSVQNGNVLIKNNSAWVISGNSTINNLNIDTGGKINFNHGDKVGNNLTIENNYSSDGGTLTFYSKLVGDESETDRMIVEGNTSGHTNVKINNLGGEGAKTDLGILLIEVKGLSDGDFKQVGRNPAGAFEYFLKRGSEVDSRKNWYMISDAPSVDKKPTPAEEKIKVEEPAIPKAEKEDDKTNKPKETELANASQTTAPATEIKNEPENISVDKSPENTKNTPKKDINTVAAPNKPEVKIEVESSKNAPQKTYKPVYRPENGSYIANLSMARNLFTTDLDNRSGNYKYKDAATGEWRTSSMWIQTQGGIKQFGKTVDQLNIKGKYYSIQLGGDVAKWDIGTQGSGRIGMLAGMGKATNHSKSNITGYYSNGSVNGYNLGVYATWLTDQQNKTGLYIDTLVQYSWFNNAVNGQELAEEKYKSSGFTSSIESGYTFNIGSTEQLSYFIQPNAQITWVGINAQTHTAANKDIINYTNRSQLITRIGAKTYLQTTNSSDQQFMPFIAVNWLHQDHNTGTQLSGKSVENSSKNSAEFKIGVESKIDQRLHAWANINHQIGNYNTSDTNALVGIKYAF</sequence>
<dbReference type="Gene3D" id="2.40.128.130">
    <property type="entry name" value="Autotransporter beta-domain"/>
    <property type="match status" value="1"/>
</dbReference>
<dbReference type="CDD" id="cd01344">
    <property type="entry name" value="PL2_Passenger_AT"/>
    <property type="match status" value="1"/>
</dbReference>
<gene>
    <name evidence="3" type="ORF">WFP14_10250</name>
</gene>
<keyword evidence="4" id="KW-1185">Reference proteome</keyword>
<evidence type="ECO:0000313" key="4">
    <source>
        <dbReference type="Proteomes" id="UP001629523"/>
    </source>
</evidence>
<proteinExistence type="predicted"/>
<dbReference type="NCBIfam" id="TIGR01414">
    <property type="entry name" value="autotrans_barl"/>
    <property type="match status" value="1"/>
</dbReference>
<dbReference type="Gene3D" id="2.160.20.20">
    <property type="match status" value="1"/>
</dbReference>
<dbReference type="SUPFAM" id="SSF103515">
    <property type="entry name" value="Autotransporter"/>
    <property type="match status" value="1"/>
</dbReference>
<dbReference type="Pfam" id="PF03797">
    <property type="entry name" value="Autotransporter"/>
    <property type="match status" value="1"/>
</dbReference>
<dbReference type="PROSITE" id="PS51208">
    <property type="entry name" value="AUTOTRANSPORTER"/>
    <property type="match status" value="1"/>
</dbReference>
<organism evidence="3 4">
    <name type="scientific">Yersinia proxima</name>
    <dbReference type="NCBI Taxonomy" id="2890316"/>
    <lineage>
        <taxon>Bacteria</taxon>
        <taxon>Pseudomonadati</taxon>
        <taxon>Pseudomonadota</taxon>
        <taxon>Gammaproteobacteria</taxon>
        <taxon>Enterobacterales</taxon>
        <taxon>Yersiniaceae</taxon>
        <taxon>Yersinia</taxon>
    </lineage>
</organism>
<dbReference type="InterPro" id="IPR005546">
    <property type="entry name" value="Autotransporte_beta"/>
</dbReference>
<protein>
    <submittedName>
        <fullName evidence="3">Autotransporter outer membrane beta-barrel domain-containing protein</fullName>
    </submittedName>
</protein>
<dbReference type="PANTHER" id="PTHR12338:SF5">
    <property type="entry name" value="ANTIGEN 43-RELATED"/>
    <property type="match status" value="1"/>
</dbReference>
<dbReference type="Proteomes" id="UP001629523">
    <property type="component" value="Unassembled WGS sequence"/>
</dbReference>
<dbReference type="RefSeq" id="WP_050077049.1">
    <property type="nucleotide sequence ID" value="NZ_CABHYX010000056.1"/>
</dbReference>
<comment type="caution">
    <text evidence="3">The sequence shown here is derived from an EMBL/GenBank/DDBJ whole genome shotgun (WGS) entry which is preliminary data.</text>
</comment>
<name>A0ABW9EYK2_9GAMM</name>
<dbReference type="SUPFAM" id="SSF51126">
    <property type="entry name" value="Pectin lyase-like"/>
    <property type="match status" value="1"/>
</dbReference>
<feature type="domain" description="Autotransporter" evidence="2">
    <location>
        <begin position="632"/>
        <end position="910"/>
    </location>
</feature>
<dbReference type="SMART" id="SM00869">
    <property type="entry name" value="Autotransporter"/>
    <property type="match status" value="1"/>
</dbReference>
<dbReference type="EMBL" id="JBBEST010000003">
    <property type="protein sequence ID" value="MFM1346939.1"/>
    <property type="molecule type" value="Genomic_DNA"/>
</dbReference>
<dbReference type="PANTHER" id="PTHR12338">
    <property type="entry name" value="AUTOTRANSPORTER"/>
    <property type="match status" value="1"/>
</dbReference>
<dbReference type="Pfam" id="PF18883">
    <property type="entry name" value="AC_1"/>
    <property type="match status" value="1"/>
</dbReference>
<dbReference type="InterPro" id="IPR036709">
    <property type="entry name" value="Autotransporte_beta_dom_sf"/>
</dbReference>